<dbReference type="Proteomes" id="UP000033618">
    <property type="component" value="Unassembled WGS sequence"/>
</dbReference>
<dbReference type="AlphaFoldDB" id="A0A0F5K1Q0"/>
<gene>
    <name evidence="1" type="ORF">WM40_09340</name>
</gene>
<dbReference type="PATRIC" id="fig|28092.6.peg.2196"/>
<sequence>MSWNMKHQGHDGGLPIGRERMLDAPSFAMSFFAVPGEPPDDATLSSHAMVCRYRLPSVAAC</sequence>
<dbReference type="EMBL" id="LAQU01000007">
    <property type="protein sequence ID" value="KKB63855.1"/>
    <property type="molecule type" value="Genomic_DNA"/>
</dbReference>
<comment type="caution">
    <text evidence="1">The sequence shown here is derived from an EMBL/GenBank/DDBJ whole genome shotgun (WGS) entry which is preliminary data.</text>
</comment>
<reference evidence="1 2" key="1">
    <citation type="submission" date="2015-03" db="EMBL/GenBank/DDBJ databases">
        <title>Draft Genome Sequence of Burkholderia andropogonis type strain ICMP2807, isolated from Sorghum bicolor.</title>
        <authorList>
            <person name="Lopes-Santos L."/>
            <person name="Castro D.B."/>
            <person name="Ottoboni L.M."/>
            <person name="Park D."/>
            <person name="Weirc B.S."/>
            <person name="Destefano S.A."/>
        </authorList>
    </citation>
    <scope>NUCLEOTIDE SEQUENCE [LARGE SCALE GENOMIC DNA]</scope>
    <source>
        <strain evidence="1 2">ICMP2807</strain>
    </source>
</reference>
<proteinExistence type="predicted"/>
<accession>A0A0F5K1Q0</accession>
<protein>
    <submittedName>
        <fullName evidence="1">Uncharacterized protein</fullName>
    </submittedName>
</protein>
<keyword evidence="2" id="KW-1185">Reference proteome</keyword>
<name>A0A0F5K1Q0_9BURK</name>
<evidence type="ECO:0000313" key="2">
    <source>
        <dbReference type="Proteomes" id="UP000033618"/>
    </source>
</evidence>
<organism evidence="1 2">
    <name type="scientific">Robbsia andropogonis</name>
    <dbReference type="NCBI Taxonomy" id="28092"/>
    <lineage>
        <taxon>Bacteria</taxon>
        <taxon>Pseudomonadati</taxon>
        <taxon>Pseudomonadota</taxon>
        <taxon>Betaproteobacteria</taxon>
        <taxon>Burkholderiales</taxon>
        <taxon>Burkholderiaceae</taxon>
        <taxon>Robbsia</taxon>
    </lineage>
</organism>
<evidence type="ECO:0000313" key="1">
    <source>
        <dbReference type="EMBL" id="KKB63855.1"/>
    </source>
</evidence>